<keyword evidence="4" id="KW-0862">Zinc</keyword>
<dbReference type="OrthoDB" id="7396853at2759"/>
<dbReference type="Proteomes" id="UP000663881">
    <property type="component" value="Unassembled WGS sequence"/>
</dbReference>
<proteinExistence type="inferred from homology"/>
<comment type="caution">
    <text evidence="8">The sequence shown here is derived from an EMBL/GenBank/DDBJ whole genome shotgun (WGS) entry which is preliminary data.</text>
</comment>
<dbReference type="GO" id="GO:0008198">
    <property type="term" value="F:ferrous iron binding"/>
    <property type="evidence" value="ECO:0007669"/>
    <property type="project" value="InterPro"/>
</dbReference>
<evidence type="ECO:0000259" key="6">
    <source>
        <dbReference type="Pfam" id="PF02900"/>
    </source>
</evidence>
<sequence>MPTNDLPVLFVTHGTGPMMFLDSPAKLPVFGEVSRNCPLALWLRQLSKQLALPSVPKAILIITAHWETSNSVHISAKEKHTELFYDYGGFPKEAYEIQYKPPGDINLSKRVKTLLEQNGISAKLDDKRNFDHGVFVPLKLIYPDANIPVVALSILRSLSPDQHLAIGKALAPLRKEQILIIGSGSSVHGFDVTEQQSDAFMNELIKALTQYDEHEREKVLLNWDRVLPYARLNQPREDHFIPLHVIVGAAGSDRGQVLNPNVSVAQASFKFGV</sequence>
<dbReference type="GO" id="GO:0016702">
    <property type="term" value="F:oxidoreductase activity, acting on single donors with incorporation of molecular oxygen, incorporation of two atoms of oxygen"/>
    <property type="evidence" value="ECO:0007669"/>
    <property type="project" value="UniProtKB-ARBA"/>
</dbReference>
<dbReference type="InterPro" id="IPR004183">
    <property type="entry name" value="Xdiol_dOase_suB"/>
</dbReference>
<evidence type="ECO:0000256" key="5">
    <source>
        <dbReference type="ARBA" id="ARBA00023002"/>
    </source>
</evidence>
<comment type="cofactor">
    <cofactor evidence="1">
        <name>Zn(2+)</name>
        <dbReference type="ChEBI" id="CHEBI:29105"/>
    </cofactor>
</comment>
<dbReference type="EMBL" id="CAJNON010000826">
    <property type="protein sequence ID" value="CAF1387085.1"/>
    <property type="molecule type" value="Genomic_DNA"/>
</dbReference>
<evidence type="ECO:0000313" key="8">
    <source>
        <dbReference type="EMBL" id="CAF3639475.1"/>
    </source>
</evidence>
<evidence type="ECO:0000256" key="1">
    <source>
        <dbReference type="ARBA" id="ARBA00001947"/>
    </source>
</evidence>
<dbReference type="PANTHER" id="PTHR30096">
    <property type="entry name" value="4,5-DOPA DIOXYGENASE EXTRADIOL-LIKE PROTEIN"/>
    <property type="match status" value="1"/>
</dbReference>
<evidence type="ECO:0000313" key="7">
    <source>
        <dbReference type="EMBL" id="CAF1387085.1"/>
    </source>
</evidence>
<evidence type="ECO:0000256" key="3">
    <source>
        <dbReference type="ARBA" id="ARBA00022723"/>
    </source>
</evidence>
<dbReference type="Gene3D" id="3.40.830.10">
    <property type="entry name" value="LigB-like"/>
    <property type="match status" value="1"/>
</dbReference>
<dbReference type="CDD" id="cd07363">
    <property type="entry name" value="45_DOPA_Dioxygenase"/>
    <property type="match status" value="1"/>
</dbReference>
<keyword evidence="5" id="KW-0560">Oxidoreductase</keyword>
<feature type="domain" description="Extradiol ring-cleavage dioxygenase class III enzyme subunit B" evidence="6">
    <location>
        <begin position="9"/>
        <end position="264"/>
    </location>
</feature>
<dbReference type="Pfam" id="PF02900">
    <property type="entry name" value="LigB"/>
    <property type="match status" value="1"/>
</dbReference>
<dbReference type="InterPro" id="IPR014436">
    <property type="entry name" value="Extradiol_dOase_DODA"/>
</dbReference>
<evidence type="ECO:0000256" key="4">
    <source>
        <dbReference type="ARBA" id="ARBA00022833"/>
    </source>
</evidence>
<evidence type="ECO:0000313" key="9">
    <source>
        <dbReference type="Proteomes" id="UP000663881"/>
    </source>
</evidence>
<reference evidence="8" key="1">
    <citation type="submission" date="2021-02" db="EMBL/GenBank/DDBJ databases">
        <authorList>
            <person name="Nowell W R."/>
        </authorList>
    </citation>
    <scope>NUCLEOTIDE SEQUENCE</scope>
</reference>
<dbReference type="AlphaFoldDB" id="A0A818QU28"/>
<protein>
    <recommendedName>
        <fullName evidence="6">Extradiol ring-cleavage dioxygenase class III enzyme subunit B domain-containing protein</fullName>
    </recommendedName>
</protein>
<dbReference type="GO" id="GO:0008270">
    <property type="term" value="F:zinc ion binding"/>
    <property type="evidence" value="ECO:0007669"/>
    <property type="project" value="InterPro"/>
</dbReference>
<dbReference type="PANTHER" id="PTHR30096:SF0">
    <property type="entry name" value="4,5-DOPA DIOXYGENASE EXTRADIOL-LIKE PROTEIN"/>
    <property type="match status" value="1"/>
</dbReference>
<organism evidence="8 9">
    <name type="scientific">Adineta steineri</name>
    <dbReference type="NCBI Taxonomy" id="433720"/>
    <lineage>
        <taxon>Eukaryota</taxon>
        <taxon>Metazoa</taxon>
        <taxon>Spiralia</taxon>
        <taxon>Gnathifera</taxon>
        <taxon>Rotifera</taxon>
        <taxon>Eurotatoria</taxon>
        <taxon>Bdelloidea</taxon>
        <taxon>Adinetida</taxon>
        <taxon>Adinetidae</taxon>
        <taxon>Adineta</taxon>
    </lineage>
</organism>
<dbReference type="Proteomes" id="UP000663891">
    <property type="component" value="Unassembled WGS sequence"/>
</dbReference>
<keyword evidence="3" id="KW-0479">Metal-binding</keyword>
<gene>
    <name evidence="8" type="ORF">OKA104_LOCUS8568</name>
    <name evidence="7" type="ORF">VCS650_LOCUS35735</name>
</gene>
<comment type="similarity">
    <text evidence="2">Belongs to the DODA-type extradiol aromatic ring-opening dioxygenase family.</text>
</comment>
<evidence type="ECO:0000256" key="2">
    <source>
        <dbReference type="ARBA" id="ARBA00007581"/>
    </source>
</evidence>
<accession>A0A818QU28</accession>
<name>A0A818QU28_9BILA</name>
<dbReference type="EMBL" id="CAJOAY010000348">
    <property type="protein sequence ID" value="CAF3639475.1"/>
    <property type="molecule type" value="Genomic_DNA"/>
</dbReference>
<dbReference type="SUPFAM" id="SSF53213">
    <property type="entry name" value="LigB-like"/>
    <property type="match status" value="1"/>
</dbReference>
<dbReference type="PIRSF" id="PIRSF006157">
    <property type="entry name" value="Doxgns_DODA"/>
    <property type="match status" value="1"/>
</dbReference>